<dbReference type="PRINTS" id="PR00237">
    <property type="entry name" value="GPCRRHODOPSN"/>
</dbReference>
<dbReference type="PROSITE" id="PS00237">
    <property type="entry name" value="G_PROTEIN_RECEP_F1_1"/>
    <property type="match status" value="1"/>
</dbReference>
<dbReference type="Gene3D" id="1.20.1070.10">
    <property type="entry name" value="Rhodopsin 7-helix transmembrane proteins"/>
    <property type="match status" value="1"/>
</dbReference>
<feature type="transmembrane region" description="Helical" evidence="9">
    <location>
        <begin position="76"/>
        <end position="98"/>
    </location>
</feature>
<feature type="transmembrane region" description="Helical" evidence="9">
    <location>
        <begin position="114"/>
        <end position="135"/>
    </location>
</feature>
<comment type="subcellular location">
    <subcellularLocation>
        <location evidence="1">Cell membrane</location>
        <topology evidence="1">Multi-pass membrane protein</topology>
    </subcellularLocation>
</comment>
<evidence type="ECO:0000313" key="11">
    <source>
        <dbReference type="Proteomes" id="UP000694845"/>
    </source>
</evidence>
<dbReference type="GO" id="GO:0042277">
    <property type="term" value="F:peptide binding"/>
    <property type="evidence" value="ECO:0007669"/>
    <property type="project" value="TreeGrafter"/>
</dbReference>
<dbReference type="SMART" id="SM01381">
    <property type="entry name" value="7TM_GPCR_Srsx"/>
    <property type="match status" value="1"/>
</dbReference>
<evidence type="ECO:0000256" key="5">
    <source>
        <dbReference type="ARBA" id="ARBA00023136"/>
    </source>
</evidence>
<gene>
    <name evidence="12 13" type="primary">LOC110989500</name>
</gene>
<evidence type="ECO:0000256" key="3">
    <source>
        <dbReference type="ARBA" id="ARBA00022692"/>
    </source>
</evidence>
<evidence type="ECO:0000256" key="1">
    <source>
        <dbReference type="ARBA" id="ARBA00004651"/>
    </source>
</evidence>
<dbReference type="Proteomes" id="UP000694845">
    <property type="component" value="Unplaced"/>
</dbReference>
<keyword evidence="2" id="KW-1003">Cell membrane</keyword>
<evidence type="ECO:0000313" key="12">
    <source>
        <dbReference type="RefSeq" id="XP_022109623.1"/>
    </source>
</evidence>
<feature type="transmembrane region" description="Helical" evidence="9">
    <location>
        <begin position="262"/>
        <end position="281"/>
    </location>
</feature>
<evidence type="ECO:0000256" key="4">
    <source>
        <dbReference type="ARBA" id="ARBA00022989"/>
    </source>
</evidence>
<dbReference type="InterPro" id="IPR000276">
    <property type="entry name" value="GPCR_Rhodpsn"/>
</dbReference>
<feature type="region of interest" description="Disordered" evidence="8">
    <location>
        <begin position="338"/>
        <end position="362"/>
    </location>
</feature>
<sequence>MTEVNYAELSTDLTTEGAMTRTLPESEDDGATARGHNAGARITVLFVLFFLGVIGNSLALLWIWKNRKRRSRVNNIVLGLATADFCVCIFTMLVSVIYELQNYHWYAGNVGCKIIMALQTASLMASSYMLVIMALDRHQAIRAPLKEGFSVKKMTILAWGLALGLSIPQMIVWQIKNKGFDSCLTNLKETPQWRLVYLIFGGLFMFFIPFVIITVAYIRLSKKIWDKARETSGKARNSSKKKKIYMQSTGSSSLNRAKIKTLKMSVVIIVLFVLCGLPYFVVEMIQSYLLHVESSLNPDVLGVFGIFAVSNSAVNPYVFLFFNKRTKCMKLIRLGSPSAPSKKKRRLGSRGASSSSYCPDETTKTMLETKAATRGDLNSYYPLDSRYNDRHNNDIRMDPIREDSKNALATRCDLNRNV</sequence>
<dbReference type="OMA" id="CRDIFAP"/>
<feature type="transmembrane region" description="Helical" evidence="9">
    <location>
        <begin position="156"/>
        <end position="175"/>
    </location>
</feature>
<accession>A0A8B7ZVP5</accession>
<feature type="transmembrane region" description="Helical" evidence="9">
    <location>
        <begin position="195"/>
        <end position="220"/>
    </location>
</feature>
<dbReference type="GO" id="GO:0032870">
    <property type="term" value="P:cellular response to hormone stimulus"/>
    <property type="evidence" value="ECO:0007669"/>
    <property type="project" value="TreeGrafter"/>
</dbReference>
<evidence type="ECO:0000256" key="6">
    <source>
        <dbReference type="ARBA" id="ARBA00023170"/>
    </source>
</evidence>
<dbReference type="PROSITE" id="PS50262">
    <property type="entry name" value="G_PROTEIN_RECEP_F1_2"/>
    <property type="match status" value="1"/>
</dbReference>
<keyword evidence="11" id="KW-1185">Reference proteome</keyword>
<dbReference type="AlphaFoldDB" id="A0A8B7ZVP5"/>
<dbReference type="SUPFAM" id="SSF81321">
    <property type="entry name" value="Family A G protein-coupled receptor-like"/>
    <property type="match status" value="1"/>
</dbReference>
<evidence type="ECO:0000259" key="10">
    <source>
        <dbReference type="PROSITE" id="PS50262"/>
    </source>
</evidence>
<feature type="transmembrane region" description="Helical" evidence="9">
    <location>
        <begin position="42"/>
        <end position="64"/>
    </location>
</feature>
<dbReference type="RefSeq" id="XP_022109623.1">
    <property type="nucleotide sequence ID" value="XM_022253931.1"/>
</dbReference>
<dbReference type="KEGG" id="aplc:110989500"/>
<keyword evidence="5 9" id="KW-0472">Membrane</keyword>
<keyword evidence="7" id="KW-0297">G-protein coupled receptor</keyword>
<dbReference type="PANTHER" id="PTHR24241">
    <property type="entry name" value="NEUROPEPTIDE RECEPTOR-RELATED G-PROTEIN COUPLED RECEPTOR"/>
    <property type="match status" value="1"/>
</dbReference>
<keyword evidence="7" id="KW-0807">Transducer</keyword>
<evidence type="ECO:0000313" key="13">
    <source>
        <dbReference type="RefSeq" id="XP_022109624.1"/>
    </source>
</evidence>
<name>A0A8B7ZVP5_ACAPL</name>
<comment type="similarity">
    <text evidence="7">Belongs to the G-protein coupled receptor 1 family.</text>
</comment>
<protein>
    <submittedName>
        <fullName evidence="12 13">Cardioacceleratory peptide receptor-like</fullName>
    </submittedName>
</protein>
<evidence type="ECO:0000256" key="8">
    <source>
        <dbReference type="SAM" id="MobiDB-lite"/>
    </source>
</evidence>
<proteinExistence type="inferred from homology"/>
<reference evidence="12 13" key="1">
    <citation type="submission" date="2025-04" db="UniProtKB">
        <authorList>
            <consortium name="RefSeq"/>
        </authorList>
    </citation>
    <scope>IDENTIFICATION</scope>
</reference>
<dbReference type="GO" id="GO:0005886">
    <property type="term" value="C:plasma membrane"/>
    <property type="evidence" value="ECO:0007669"/>
    <property type="project" value="UniProtKB-SubCell"/>
</dbReference>
<dbReference type="GO" id="GO:0004930">
    <property type="term" value="F:G protein-coupled receptor activity"/>
    <property type="evidence" value="ECO:0007669"/>
    <property type="project" value="UniProtKB-KW"/>
</dbReference>
<evidence type="ECO:0000256" key="7">
    <source>
        <dbReference type="RuleBase" id="RU000688"/>
    </source>
</evidence>
<feature type="transmembrane region" description="Helical" evidence="9">
    <location>
        <begin position="301"/>
        <end position="322"/>
    </location>
</feature>
<organism evidence="11 12">
    <name type="scientific">Acanthaster planci</name>
    <name type="common">Crown-of-thorns starfish</name>
    <dbReference type="NCBI Taxonomy" id="133434"/>
    <lineage>
        <taxon>Eukaryota</taxon>
        <taxon>Metazoa</taxon>
        <taxon>Echinodermata</taxon>
        <taxon>Eleutherozoa</taxon>
        <taxon>Asterozoa</taxon>
        <taxon>Asteroidea</taxon>
        <taxon>Valvatacea</taxon>
        <taxon>Valvatida</taxon>
        <taxon>Acanthasteridae</taxon>
        <taxon>Acanthaster</taxon>
    </lineage>
</organism>
<dbReference type="GeneID" id="110989500"/>
<dbReference type="PANTHER" id="PTHR24241:SF83">
    <property type="entry name" value="G-PROTEIN COUPLED RECEPTOR 150-RELATED"/>
    <property type="match status" value="1"/>
</dbReference>
<dbReference type="InterPro" id="IPR017452">
    <property type="entry name" value="GPCR_Rhodpsn_7TM"/>
</dbReference>
<dbReference type="Pfam" id="PF00001">
    <property type="entry name" value="7tm_1"/>
    <property type="match status" value="1"/>
</dbReference>
<dbReference type="OrthoDB" id="5987909at2759"/>
<dbReference type="RefSeq" id="XP_022109624.1">
    <property type="nucleotide sequence ID" value="XM_022253932.1"/>
</dbReference>
<evidence type="ECO:0000256" key="2">
    <source>
        <dbReference type="ARBA" id="ARBA00022475"/>
    </source>
</evidence>
<keyword evidence="6 7" id="KW-0675">Receptor</keyword>
<feature type="domain" description="G-protein coupled receptors family 1 profile" evidence="10">
    <location>
        <begin position="55"/>
        <end position="319"/>
    </location>
</feature>
<evidence type="ECO:0000256" key="9">
    <source>
        <dbReference type="SAM" id="Phobius"/>
    </source>
</evidence>
<keyword evidence="3 7" id="KW-0812">Transmembrane</keyword>
<keyword evidence="4 9" id="KW-1133">Transmembrane helix</keyword>